<gene>
    <name evidence="1" type="ORF">CYMTET_51184</name>
</gene>
<evidence type="ECO:0000313" key="2">
    <source>
        <dbReference type="Proteomes" id="UP001190700"/>
    </source>
</evidence>
<organism evidence="1 2">
    <name type="scientific">Cymbomonas tetramitiformis</name>
    <dbReference type="NCBI Taxonomy" id="36881"/>
    <lineage>
        <taxon>Eukaryota</taxon>
        <taxon>Viridiplantae</taxon>
        <taxon>Chlorophyta</taxon>
        <taxon>Pyramimonadophyceae</taxon>
        <taxon>Pyramimonadales</taxon>
        <taxon>Pyramimonadaceae</taxon>
        <taxon>Cymbomonas</taxon>
    </lineage>
</organism>
<reference evidence="1 2" key="1">
    <citation type="journal article" date="2015" name="Genome Biol. Evol.">
        <title>Comparative Genomics of a Bacterivorous Green Alga Reveals Evolutionary Causalities and Consequences of Phago-Mixotrophic Mode of Nutrition.</title>
        <authorList>
            <person name="Burns J.A."/>
            <person name="Paasch A."/>
            <person name="Narechania A."/>
            <person name="Kim E."/>
        </authorList>
    </citation>
    <scope>NUCLEOTIDE SEQUENCE [LARGE SCALE GENOMIC DNA]</scope>
    <source>
        <strain evidence="1 2">PLY_AMNH</strain>
    </source>
</reference>
<dbReference type="Proteomes" id="UP001190700">
    <property type="component" value="Unassembled WGS sequence"/>
</dbReference>
<dbReference type="AlphaFoldDB" id="A0AAE0BMS8"/>
<keyword evidence="2" id="KW-1185">Reference proteome</keyword>
<protein>
    <submittedName>
        <fullName evidence="1">Uncharacterized protein</fullName>
    </submittedName>
</protein>
<comment type="caution">
    <text evidence="1">The sequence shown here is derived from an EMBL/GenBank/DDBJ whole genome shotgun (WGS) entry which is preliminary data.</text>
</comment>
<evidence type="ECO:0000313" key="1">
    <source>
        <dbReference type="EMBL" id="KAK3238844.1"/>
    </source>
</evidence>
<proteinExistence type="predicted"/>
<dbReference type="EMBL" id="LGRX02034092">
    <property type="protein sequence ID" value="KAK3238844.1"/>
    <property type="molecule type" value="Genomic_DNA"/>
</dbReference>
<sequence length="203" mass="23377">MERVSIKRIVNPENLSDRSTYLKVVVEPINDTDEAADCSMLEGEVADLFRNIITLQHAVGDYVHFSEELTERVNVDRGDSGLWSTITLWQDFLQQRLVGRQQQVNQTIQTLITDYLQEQGVDLTAGMTIDVNTLPVGLRNELQRVQAEYAEEVQPQLEKAIYPFQLFVQSVSHEERLDMFKEMLQEEKKRLDAKASLKSLFSE</sequence>
<accession>A0AAE0BMS8</accession>
<name>A0AAE0BMS8_9CHLO</name>